<evidence type="ECO:0000313" key="1">
    <source>
        <dbReference type="EMBL" id="RHW37505.1"/>
    </source>
</evidence>
<protein>
    <submittedName>
        <fullName evidence="1">Uncharacterized protein</fullName>
    </submittedName>
</protein>
<organism evidence="1 2">
    <name type="scientific">Ureibacillus yapensis</name>
    <dbReference type="NCBI Taxonomy" id="2304605"/>
    <lineage>
        <taxon>Bacteria</taxon>
        <taxon>Bacillati</taxon>
        <taxon>Bacillota</taxon>
        <taxon>Bacilli</taxon>
        <taxon>Bacillales</taxon>
        <taxon>Caryophanaceae</taxon>
        <taxon>Ureibacillus</taxon>
    </lineage>
</organism>
<dbReference type="Proteomes" id="UP000265692">
    <property type="component" value="Unassembled WGS sequence"/>
</dbReference>
<name>A0A396S8U3_9BACL</name>
<comment type="caution">
    <text evidence="1">The sequence shown here is derived from an EMBL/GenBank/DDBJ whole genome shotgun (WGS) entry which is preliminary data.</text>
</comment>
<gene>
    <name evidence="1" type="ORF">D1B33_08185</name>
</gene>
<dbReference type="RefSeq" id="WP_118875893.1">
    <property type="nucleotide sequence ID" value="NZ_QWEI01000003.1"/>
</dbReference>
<keyword evidence="2" id="KW-1185">Reference proteome</keyword>
<sequence length="164" mass="19423">MKVQSKPLRTQTITITLDELNGKDTSTALEIYENKLKREPDSYYRNVHIEFVNDTKNGMRVIRKNELIEPKVQWYRKLLEEQPGFLYFFAEEDFTMYMYMAIHNFRPLTLSYLVKKKQINLNQPVKVDNQLKNYILESLEDLSKSNSAAPINLMYQVYQEVAGI</sequence>
<proteinExistence type="predicted"/>
<dbReference type="EMBL" id="QWEI01000003">
    <property type="protein sequence ID" value="RHW37505.1"/>
    <property type="molecule type" value="Genomic_DNA"/>
</dbReference>
<dbReference type="AlphaFoldDB" id="A0A396S8U3"/>
<accession>A0A396S8U3</accession>
<reference evidence="1 2" key="1">
    <citation type="submission" date="2018-08" db="EMBL/GenBank/DDBJ databases">
        <title>Lysinibacillus sp. YLB-03 draft genome sequence.</title>
        <authorList>
            <person name="Yu L."/>
        </authorList>
    </citation>
    <scope>NUCLEOTIDE SEQUENCE [LARGE SCALE GENOMIC DNA]</scope>
    <source>
        <strain evidence="1 2">YLB-03</strain>
    </source>
</reference>
<evidence type="ECO:0000313" key="2">
    <source>
        <dbReference type="Proteomes" id="UP000265692"/>
    </source>
</evidence>